<sequence>ALRHTTASTPSHRHPSCRVFLLSPHRLRSRLLVPAVAKSRPPLHPGRTAFLVRFKHPALSSIGGKPPQAQESLGSKPYRR</sequence>
<keyword evidence="3" id="KW-1185">Reference proteome</keyword>
<dbReference type="InParanoid" id="A0A0P0YC70"/>
<proteinExistence type="predicted"/>
<reference evidence="3" key="1">
    <citation type="journal article" date="2005" name="Nature">
        <title>The map-based sequence of the rice genome.</title>
        <authorList>
            <consortium name="International rice genome sequencing project (IRGSP)"/>
            <person name="Matsumoto T."/>
            <person name="Wu J."/>
            <person name="Kanamori H."/>
            <person name="Katayose Y."/>
            <person name="Fujisawa M."/>
            <person name="Namiki N."/>
            <person name="Mizuno H."/>
            <person name="Yamamoto K."/>
            <person name="Antonio B.A."/>
            <person name="Baba T."/>
            <person name="Sakata K."/>
            <person name="Nagamura Y."/>
            <person name="Aoki H."/>
            <person name="Arikawa K."/>
            <person name="Arita K."/>
            <person name="Bito T."/>
            <person name="Chiden Y."/>
            <person name="Fujitsuka N."/>
            <person name="Fukunaka R."/>
            <person name="Hamada M."/>
            <person name="Harada C."/>
            <person name="Hayashi A."/>
            <person name="Hijishita S."/>
            <person name="Honda M."/>
            <person name="Hosokawa S."/>
            <person name="Ichikawa Y."/>
            <person name="Idonuma A."/>
            <person name="Iijima M."/>
            <person name="Ikeda M."/>
            <person name="Ikeno M."/>
            <person name="Ito K."/>
            <person name="Ito S."/>
            <person name="Ito T."/>
            <person name="Ito Y."/>
            <person name="Ito Y."/>
            <person name="Iwabuchi A."/>
            <person name="Kamiya K."/>
            <person name="Karasawa W."/>
            <person name="Kurita K."/>
            <person name="Katagiri S."/>
            <person name="Kikuta A."/>
            <person name="Kobayashi H."/>
            <person name="Kobayashi N."/>
            <person name="Machita K."/>
            <person name="Maehara T."/>
            <person name="Masukawa M."/>
            <person name="Mizubayashi T."/>
            <person name="Mukai Y."/>
            <person name="Nagasaki H."/>
            <person name="Nagata Y."/>
            <person name="Naito S."/>
            <person name="Nakashima M."/>
            <person name="Nakama Y."/>
            <person name="Nakamichi Y."/>
            <person name="Nakamura M."/>
            <person name="Meguro A."/>
            <person name="Negishi M."/>
            <person name="Ohta I."/>
            <person name="Ohta T."/>
            <person name="Okamoto M."/>
            <person name="Ono N."/>
            <person name="Saji S."/>
            <person name="Sakaguchi M."/>
            <person name="Sakai K."/>
            <person name="Shibata M."/>
            <person name="Shimokawa T."/>
            <person name="Song J."/>
            <person name="Takazaki Y."/>
            <person name="Terasawa K."/>
            <person name="Tsugane M."/>
            <person name="Tsuji K."/>
            <person name="Ueda S."/>
            <person name="Waki K."/>
            <person name="Yamagata H."/>
            <person name="Yamamoto M."/>
            <person name="Yamamoto S."/>
            <person name="Yamane H."/>
            <person name="Yoshiki S."/>
            <person name="Yoshihara R."/>
            <person name="Yukawa K."/>
            <person name="Zhong H."/>
            <person name="Yano M."/>
            <person name="Yuan Q."/>
            <person name="Ouyang S."/>
            <person name="Liu J."/>
            <person name="Jones K.M."/>
            <person name="Gansberger K."/>
            <person name="Moffat K."/>
            <person name="Hill J."/>
            <person name="Bera J."/>
            <person name="Fadrosh D."/>
            <person name="Jin S."/>
            <person name="Johri S."/>
            <person name="Kim M."/>
            <person name="Overton L."/>
            <person name="Reardon M."/>
            <person name="Tsitrin T."/>
            <person name="Vuong H."/>
            <person name="Weaver B."/>
            <person name="Ciecko A."/>
            <person name="Tallon L."/>
            <person name="Jackson J."/>
            <person name="Pai G."/>
            <person name="Aken S.V."/>
            <person name="Utterback T."/>
            <person name="Reidmuller S."/>
            <person name="Feldblyum T."/>
            <person name="Hsiao J."/>
            <person name="Zismann V."/>
            <person name="Iobst S."/>
            <person name="de Vazeille A.R."/>
            <person name="Buell C.R."/>
            <person name="Ying K."/>
            <person name="Li Y."/>
            <person name="Lu T."/>
            <person name="Huang Y."/>
            <person name="Zhao Q."/>
            <person name="Feng Q."/>
            <person name="Zhang L."/>
            <person name="Zhu J."/>
            <person name="Weng Q."/>
            <person name="Mu J."/>
            <person name="Lu Y."/>
            <person name="Fan D."/>
            <person name="Liu Y."/>
            <person name="Guan J."/>
            <person name="Zhang Y."/>
            <person name="Yu S."/>
            <person name="Liu X."/>
            <person name="Zhang Y."/>
            <person name="Hong G."/>
            <person name="Han B."/>
            <person name="Choisne N."/>
            <person name="Demange N."/>
            <person name="Orjeda G."/>
            <person name="Samain S."/>
            <person name="Cattolico L."/>
            <person name="Pelletier E."/>
            <person name="Couloux A."/>
            <person name="Segurens B."/>
            <person name="Wincker P."/>
            <person name="D'Hont A."/>
            <person name="Scarpelli C."/>
            <person name="Weissenbach J."/>
            <person name="Salanoubat M."/>
            <person name="Quetier F."/>
            <person name="Yu Y."/>
            <person name="Kim H.R."/>
            <person name="Rambo T."/>
            <person name="Currie J."/>
            <person name="Collura K."/>
            <person name="Luo M."/>
            <person name="Yang T."/>
            <person name="Ammiraju J.S.S."/>
            <person name="Engler F."/>
            <person name="Soderlund C."/>
            <person name="Wing R.A."/>
            <person name="Palmer L.E."/>
            <person name="de la Bastide M."/>
            <person name="Spiegel L."/>
            <person name="Nascimento L."/>
            <person name="Zutavern T."/>
            <person name="O'Shaughnessy A."/>
            <person name="Dike S."/>
            <person name="Dedhia N."/>
            <person name="Preston R."/>
            <person name="Balija V."/>
            <person name="McCombie W.R."/>
            <person name="Chow T."/>
            <person name="Chen H."/>
            <person name="Chung M."/>
            <person name="Chen C."/>
            <person name="Shaw J."/>
            <person name="Wu H."/>
            <person name="Hsiao K."/>
            <person name="Chao Y."/>
            <person name="Chu M."/>
            <person name="Cheng C."/>
            <person name="Hour A."/>
            <person name="Lee P."/>
            <person name="Lin S."/>
            <person name="Lin Y."/>
            <person name="Liou J."/>
            <person name="Liu S."/>
            <person name="Hsing Y."/>
            <person name="Raghuvanshi S."/>
            <person name="Mohanty A."/>
            <person name="Bharti A.K."/>
            <person name="Gaur A."/>
            <person name="Gupta V."/>
            <person name="Kumar D."/>
            <person name="Ravi V."/>
            <person name="Vij S."/>
            <person name="Kapur A."/>
            <person name="Khurana P."/>
            <person name="Khurana P."/>
            <person name="Khurana J.P."/>
            <person name="Tyagi A.K."/>
            <person name="Gaikwad K."/>
            <person name="Singh A."/>
            <person name="Dalal V."/>
            <person name="Srivastava S."/>
            <person name="Dixit A."/>
            <person name="Pal A.K."/>
            <person name="Ghazi I.A."/>
            <person name="Yadav M."/>
            <person name="Pandit A."/>
            <person name="Bhargava A."/>
            <person name="Sureshbabu K."/>
            <person name="Batra K."/>
            <person name="Sharma T.R."/>
            <person name="Mohapatra T."/>
            <person name="Singh N.K."/>
            <person name="Messing J."/>
            <person name="Nelson A.B."/>
            <person name="Fuks G."/>
            <person name="Kavchok S."/>
            <person name="Keizer G."/>
            <person name="Linton E."/>
            <person name="Llaca V."/>
            <person name="Song R."/>
            <person name="Tanyolac B."/>
            <person name="Young S."/>
            <person name="Ho-Il K."/>
            <person name="Hahn J.H."/>
            <person name="Sangsakoo G."/>
            <person name="Vanavichit A."/>
            <person name="de Mattos Luiz.A.T."/>
            <person name="Zimmer P.D."/>
            <person name="Malone G."/>
            <person name="Dellagostin O."/>
            <person name="de Oliveira A.C."/>
            <person name="Bevan M."/>
            <person name="Bancroft I."/>
            <person name="Minx P."/>
            <person name="Cordum H."/>
            <person name="Wilson R."/>
            <person name="Cheng Z."/>
            <person name="Jin W."/>
            <person name="Jiang J."/>
            <person name="Leong S.A."/>
            <person name="Iwama H."/>
            <person name="Gojobori T."/>
            <person name="Itoh T."/>
            <person name="Niimura Y."/>
            <person name="Fujii Y."/>
            <person name="Habara T."/>
            <person name="Sakai H."/>
            <person name="Sato Y."/>
            <person name="Wilson G."/>
            <person name="Kumar K."/>
            <person name="McCouch S."/>
            <person name="Juretic N."/>
            <person name="Hoen D."/>
            <person name="Wright S."/>
            <person name="Bruskiewich R."/>
            <person name="Bureau T."/>
            <person name="Miyao A."/>
            <person name="Hirochika H."/>
            <person name="Nishikawa T."/>
            <person name="Kadowaki K."/>
            <person name="Sugiura M."/>
            <person name="Burr B."/>
            <person name="Sasaki T."/>
        </authorList>
    </citation>
    <scope>NUCLEOTIDE SEQUENCE [LARGE SCALE GENOMIC DNA]</scope>
    <source>
        <strain evidence="3">cv. Nipponbare</strain>
    </source>
</reference>
<accession>A0A0P0YC70</accession>
<organism evidence="2 3">
    <name type="scientific">Oryza sativa subsp. japonica</name>
    <name type="common">Rice</name>
    <dbReference type="NCBI Taxonomy" id="39947"/>
    <lineage>
        <taxon>Eukaryota</taxon>
        <taxon>Viridiplantae</taxon>
        <taxon>Streptophyta</taxon>
        <taxon>Embryophyta</taxon>
        <taxon>Tracheophyta</taxon>
        <taxon>Spermatophyta</taxon>
        <taxon>Magnoliopsida</taxon>
        <taxon>Liliopsida</taxon>
        <taxon>Poales</taxon>
        <taxon>Poaceae</taxon>
        <taxon>BOP clade</taxon>
        <taxon>Oryzoideae</taxon>
        <taxon>Oryzeae</taxon>
        <taxon>Oryzinae</taxon>
        <taxon>Oryza</taxon>
        <taxon>Oryza sativa</taxon>
    </lineage>
</organism>
<dbReference type="AlphaFoldDB" id="A0A0P0YC70"/>
<reference evidence="2 3" key="3">
    <citation type="journal article" date="2013" name="Rice">
        <title>Improvement of the Oryza sativa Nipponbare reference genome using next generation sequence and optical map data.</title>
        <authorList>
            <person name="Kawahara Y."/>
            <person name="de la Bastide M."/>
            <person name="Hamilton J.P."/>
            <person name="Kanamori H."/>
            <person name="McCombie W.R."/>
            <person name="Ouyang S."/>
            <person name="Schwartz D.C."/>
            <person name="Tanaka T."/>
            <person name="Wu J."/>
            <person name="Zhou S."/>
            <person name="Childs K.L."/>
            <person name="Davidson R.M."/>
            <person name="Lin H."/>
            <person name="Quesada-Ocampo L."/>
            <person name="Vaillancourt B."/>
            <person name="Sakai H."/>
            <person name="Lee S.S."/>
            <person name="Kim J."/>
            <person name="Numa H."/>
            <person name="Itoh T."/>
            <person name="Buell C.R."/>
            <person name="Matsumoto T."/>
        </authorList>
    </citation>
    <scope>NUCLEOTIDE SEQUENCE [LARGE SCALE GENOMIC DNA]</scope>
    <source>
        <strain evidence="3">cv. Nipponbare</strain>
    </source>
</reference>
<dbReference type="Proteomes" id="UP000059680">
    <property type="component" value="Chromosome 12"/>
</dbReference>
<gene>
    <name evidence="2" type="ordered locus">Os12g0622850</name>
    <name evidence="2" type="ORF">OSNPB_120622850</name>
</gene>
<protein>
    <submittedName>
        <fullName evidence="2">Os12g0622850 protein</fullName>
    </submittedName>
</protein>
<name>A0A0P0YC70_ORYSJ</name>
<evidence type="ECO:0000313" key="3">
    <source>
        <dbReference type="Proteomes" id="UP000059680"/>
    </source>
</evidence>
<dbReference type="Gramene" id="Os12t0622850-01">
    <property type="protein sequence ID" value="Os12t0622850-01"/>
    <property type="gene ID" value="Os12g0622850"/>
</dbReference>
<reference evidence="2 3" key="2">
    <citation type="journal article" date="2013" name="Plant Cell Physiol.">
        <title>Rice Annotation Project Database (RAP-DB): an integrative and interactive database for rice genomics.</title>
        <authorList>
            <person name="Sakai H."/>
            <person name="Lee S.S."/>
            <person name="Tanaka T."/>
            <person name="Numa H."/>
            <person name="Kim J."/>
            <person name="Kawahara Y."/>
            <person name="Wakimoto H."/>
            <person name="Yang C.C."/>
            <person name="Iwamoto M."/>
            <person name="Abe T."/>
            <person name="Yamada Y."/>
            <person name="Muto A."/>
            <person name="Inokuchi H."/>
            <person name="Ikemura T."/>
            <person name="Matsumoto T."/>
            <person name="Sasaki T."/>
            <person name="Itoh T."/>
        </authorList>
    </citation>
    <scope>NUCLEOTIDE SEQUENCE [LARGE SCALE GENOMIC DNA]</scope>
    <source>
        <strain evidence="3">cv. Nipponbare</strain>
    </source>
</reference>
<feature type="region of interest" description="Disordered" evidence="1">
    <location>
        <begin position="59"/>
        <end position="80"/>
    </location>
</feature>
<evidence type="ECO:0000313" key="2">
    <source>
        <dbReference type="EMBL" id="BAT18153.1"/>
    </source>
</evidence>
<dbReference type="PaxDb" id="39947-A0A0P0YC70"/>
<evidence type="ECO:0000256" key="1">
    <source>
        <dbReference type="SAM" id="MobiDB-lite"/>
    </source>
</evidence>
<dbReference type="EMBL" id="AP014968">
    <property type="protein sequence ID" value="BAT18153.1"/>
    <property type="molecule type" value="Genomic_DNA"/>
</dbReference>
<feature type="non-terminal residue" evidence="2">
    <location>
        <position position="1"/>
    </location>
</feature>